<evidence type="ECO:0000313" key="2">
    <source>
        <dbReference type="WBParaSite" id="MBELARI_LOCUS7690"/>
    </source>
</evidence>
<accession>A0AAF3FKN7</accession>
<dbReference type="WBParaSite" id="MBELARI_LOCUS7690">
    <property type="protein sequence ID" value="MBELARI_LOCUS7690"/>
    <property type="gene ID" value="MBELARI_LOCUS7690"/>
</dbReference>
<proteinExistence type="predicted"/>
<dbReference type="AlphaFoldDB" id="A0AAF3FKN7"/>
<protein>
    <submittedName>
        <fullName evidence="2">Uncharacterized protein</fullName>
    </submittedName>
</protein>
<sequence length="172" mass="19737">MIPGAETLLKNEGVVTALRIGVDGIDVIIPFRVTKPIKREDIKLFVDDEEWIEFCWNEHSVDWLKRGVVVSGSAPSFNCSPIWHFYDSSLGFNLSPLADRLVWSQFNNRRFRCQYKNETTDLFIQAAQIINIYNGIRFTANCTMESHPPLFLKPRSTSLNSNVRNVIQAKMV</sequence>
<keyword evidence="1" id="KW-1185">Reference proteome</keyword>
<evidence type="ECO:0000313" key="1">
    <source>
        <dbReference type="Proteomes" id="UP000887575"/>
    </source>
</evidence>
<name>A0AAF3FKN7_9BILA</name>
<organism evidence="1 2">
    <name type="scientific">Mesorhabditis belari</name>
    <dbReference type="NCBI Taxonomy" id="2138241"/>
    <lineage>
        <taxon>Eukaryota</taxon>
        <taxon>Metazoa</taxon>
        <taxon>Ecdysozoa</taxon>
        <taxon>Nematoda</taxon>
        <taxon>Chromadorea</taxon>
        <taxon>Rhabditida</taxon>
        <taxon>Rhabditina</taxon>
        <taxon>Rhabditomorpha</taxon>
        <taxon>Rhabditoidea</taxon>
        <taxon>Rhabditidae</taxon>
        <taxon>Mesorhabditinae</taxon>
        <taxon>Mesorhabditis</taxon>
    </lineage>
</organism>
<reference evidence="2" key="1">
    <citation type="submission" date="2024-02" db="UniProtKB">
        <authorList>
            <consortium name="WormBaseParasite"/>
        </authorList>
    </citation>
    <scope>IDENTIFICATION</scope>
</reference>
<dbReference type="Proteomes" id="UP000887575">
    <property type="component" value="Unassembled WGS sequence"/>
</dbReference>